<keyword evidence="7" id="KW-1185">Reference proteome</keyword>
<reference evidence="8" key="1">
    <citation type="submission" date="2025-08" db="UniProtKB">
        <authorList>
            <consortium name="RefSeq"/>
        </authorList>
    </citation>
    <scope>IDENTIFICATION</scope>
</reference>
<evidence type="ECO:0000256" key="4">
    <source>
        <dbReference type="ARBA" id="ARBA00022840"/>
    </source>
</evidence>
<dbReference type="InterPro" id="IPR001650">
    <property type="entry name" value="Helicase_C-like"/>
</dbReference>
<dbReference type="GO" id="GO:0004386">
    <property type="term" value="F:helicase activity"/>
    <property type="evidence" value="ECO:0007669"/>
    <property type="project" value="UniProtKB-KW"/>
</dbReference>
<keyword evidence="3" id="KW-0378">Hydrolase</keyword>
<keyword evidence="8" id="KW-0347">Helicase</keyword>
<feature type="domain" description="Helicase C-terminal" evidence="6">
    <location>
        <begin position="266"/>
        <end position="453"/>
    </location>
</feature>
<dbReference type="PROSITE" id="PS00690">
    <property type="entry name" value="DEAH_ATP_HELICASE"/>
    <property type="match status" value="1"/>
</dbReference>
<dbReference type="Pfam" id="PF00270">
    <property type="entry name" value="DEAD"/>
    <property type="match status" value="1"/>
</dbReference>
<evidence type="ECO:0000313" key="7">
    <source>
        <dbReference type="Proteomes" id="UP001652582"/>
    </source>
</evidence>
<evidence type="ECO:0000259" key="6">
    <source>
        <dbReference type="PROSITE" id="PS51194"/>
    </source>
</evidence>
<dbReference type="PROSITE" id="PS51194">
    <property type="entry name" value="HELICASE_CTER"/>
    <property type="match status" value="1"/>
</dbReference>
<dbReference type="InterPro" id="IPR014001">
    <property type="entry name" value="Helicase_ATP-bd"/>
</dbReference>
<dbReference type="InterPro" id="IPR027417">
    <property type="entry name" value="P-loop_NTPase"/>
</dbReference>
<dbReference type="Pfam" id="PF04408">
    <property type="entry name" value="WHD_HA2"/>
    <property type="match status" value="1"/>
</dbReference>
<dbReference type="InterPro" id="IPR002464">
    <property type="entry name" value="DNA/RNA_helicase_DEAH_CS"/>
</dbReference>
<keyword evidence="2" id="KW-0547">Nucleotide-binding</keyword>
<dbReference type="PROSITE" id="PS51192">
    <property type="entry name" value="HELICASE_ATP_BIND_1"/>
    <property type="match status" value="1"/>
</dbReference>
<dbReference type="PANTHER" id="PTHR18934:SF136">
    <property type="entry name" value="ATP-DEPENDENT RNA HELICASE DHX35-RELATED"/>
    <property type="match status" value="1"/>
</dbReference>
<proteinExistence type="predicted"/>
<organism evidence="7 8">
    <name type="scientific">Bicyclus anynana</name>
    <name type="common">Squinting bush brown butterfly</name>
    <dbReference type="NCBI Taxonomy" id="110368"/>
    <lineage>
        <taxon>Eukaryota</taxon>
        <taxon>Metazoa</taxon>
        <taxon>Ecdysozoa</taxon>
        <taxon>Arthropoda</taxon>
        <taxon>Hexapoda</taxon>
        <taxon>Insecta</taxon>
        <taxon>Pterygota</taxon>
        <taxon>Neoptera</taxon>
        <taxon>Endopterygota</taxon>
        <taxon>Lepidoptera</taxon>
        <taxon>Glossata</taxon>
        <taxon>Ditrysia</taxon>
        <taxon>Papilionoidea</taxon>
        <taxon>Nymphalidae</taxon>
        <taxon>Satyrinae</taxon>
        <taxon>Satyrini</taxon>
        <taxon>Mycalesina</taxon>
        <taxon>Bicyclus</taxon>
    </lineage>
</organism>
<dbReference type="Pfam" id="PF07717">
    <property type="entry name" value="OB_NTP_bind"/>
    <property type="match status" value="1"/>
</dbReference>
<dbReference type="CDD" id="cd18791">
    <property type="entry name" value="SF2_C_RHA"/>
    <property type="match status" value="1"/>
</dbReference>
<dbReference type="RefSeq" id="XP_052742761.1">
    <property type="nucleotide sequence ID" value="XM_052886801.1"/>
</dbReference>
<name>A0ABM3LUL5_BICAN</name>
<evidence type="ECO:0000256" key="1">
    <source>
        <dbReference type="ARBA" id="ARBA00012552"/>
    </source>
</evidence>
<dbReference type="InterPro" id="IPR011545">
    <property type="entry name" value="DEAD/DEAH_box_helicase_dom"/>
</dbReference>
<dbReference type="GeneID" id="112046697"/>
<dbReference type="Pfam" id="PF00271">
    <property type="entry name" value="Helicase_C"/>
    <property type="match status" value="1"/>
</dbReference>
<dbReference type="PANTHER" id="PTHR18934">
    <property type="entry name" value="ATP-DEPENDENT RNA HELICASE"/>
    <property type="match status" value="1"/>
</dbReference>
<sequence>MLSRKPVYIRPGDDTLYPIKNRDGVIETLVNPNIDTALTIDKDAQTNFVYNRYHHLPLEAQRQKLPVFQYRNHILYLLEKYQTLILIGETGCGKSTQVPQYLHEIGHRVCVTQPRVAAALSLASRVADERGEPLGERVGYAAAMTSARTVDTGIVFMTEGVLLREMFASPLLMQYSCIVLDEVHERSQMTDVLMGLLKKIAKKRKNLKIVVSSATMDADFLKDFFNLKDNKDKSRSTSVVMAMRGRTHPIDVLYVQEPVPDYVKATVDTIIKIHENEPFGDVLAFLTSQEEILSATDTLEAYATDNNEKNKHRRHFPSGIGAADMSVVPMYGSLPHHKQLRAFQMGDRNVRKVVLATNIAETSVTIPGVVYVVDCGFHKLPHFEPSVGVESVSVCPVSRHNATQRAGRAGRTGPGKCYRLYTESDYDNLPPSVPPEMCRSDLSSILLQLKALGIHNLLRFTFPTPPPAKSLLAGLETLYALKAIDKEGDLTEDLGVKMAEVPLKPMCAKMLCSSGEFGVIDEILSVVSMLQVDGVFTRHGTGRDNIAAKISRRNHFEVAEGDIIMYLNIFDSYSKLRSSVDEKRSKKLCKDWCQKMYVNYRVMEKAVEIRNSLEKLVKNKFGLTNTAYDGLDLMTAKCVRVMKAVLSGLFPQAAYLSTDGSYRGVRGAELHISPDSCLYHTQQPKWVVFASVQSASDKVCMRDMMTIDKRWLLEIAPHYYRET</sequence>
<accession>A0ABM3LUL5</accession>
<protein>
    <recommendedName>
        <fullName evidence="1">RNA helicase</fullName>
        <ecNumber evidence="1">3.6.4.13</ecNumber>
    </recommendedName>
</protein>
<dbReference type="Gene3D" id="1.20.120.1080">
    <property type="match status" value="1"/>
</dbReference>
<dbReference type="InterPro" id="IPR011709">
    <property type="entry name" value="DEAD-box_helicase_OB_fold"/>
</dbReference>
<keyword evidence="4" id="KW-0067">ATP-binding</keyword>
<dbReference type="SMART" id="SM00490">
    <property type="entry name" value="HELICc"/>
    <property type="match status" value="1"/>
</dbReference>
<dbReference type="Gene3D" id="3.40.50.300">
    <property type="entry name" value="P-loop containing nucleotide triphosphate hydrolases"/>
    <property type="match status" value="2"/>
</dbReference>
<dbReference type="SMART" id="SM00847">
    <property type="entry name" value="HA2"/>
    <property type="match status" value="1"/>
</dbReference>
<dbReference type="InterPro" id="IPR048333">
    <property type="entry name" value="HA2_WH"/>
</dbReference>
<dbReference type="SUPFAM" id="SSF52540">
    <property type="entry name" value="P-loop containing nucleoside triphosphate hydrolases"/>
    <property type="match status" value="1"/>
</dbReference>
<gene>
    <name evidence="8" type="primary">LOC112046697</name>
</gene>
<evidence type="ECO:0000256" key="3">
    <source>
        <dbReference type="ARBA" id="ARBA00022801"/>
    </source>
</evidence>
<dbReference type="Pfam" id="PF21010">
    <property type="entry name" value="HA2_C"/>
    <property type="match status" value="1"/>
</dbReference>
<dbReference type="SMART" id="SM00487">
    <property type="entry name" value="DEXDc"/>
    <property type="match status" value="1"/>
</dbReference>
<evidence type="ECO:0000259" key="5">
    <source>
        <dbReference type="PROSITE" id="PS51192"/>
    </source>
</evidence>
<evidence type="ECO:0000313" key="8">
    <source>
        <dbReference type="RefSeq" id="XP_052742761.1"/>
    </source>
</evidence>
<dbReference type="InterPro" id="IPR007502">
    <property type="entry name" value="Helicase-assoc_dom"/>
</dbReference>
<feature type="domain" description="Helicase ATP-binding" evidence="5">
    <location>
        <begin position="75"/>
        <end position="234"/>
    </location>
</feature>
<evidence type="ECO:0000256" key="2">
    <source>
        <dbReference type="ARBA" id="ARBA00022741"/>
    </source>
</evidence>
<dbReference type="EC" id="3.6.4.13" evidence="1"/>
<dbReference type="Proteomes" id="UP001652582">
    <property type="component" value="Chromosome 18"/>
</dbReference>